<keyword evidence="3" id="KW-1185">Reference proteome</keyword>
<proteinExistence type="predicted"/>
<organism evidence="2 3">
    <name type="scientific">Symbiodinium necroappetens</name>
    <dbReference type="NCBI Taxonomy" id="1628268"/>
    <lineage>
        <taxon>Eukaryota</taxon>
        <taxon>Sar</taxon>
        <taxon>Alveolata</taxon>
        <taxon>Dinophyceae</taxon>
        <taxon>Suessiales</taxon>
        <taxon>Symbiodiniaceae</taxon>
        <taxon>Symbiodinium</taxon>
    </lineage>
</organism>
<comment type="caution">
    <text evidence="2">The sequence shown here is derived from an EMBL/GenBank/DDBJ whole genome shotgun (WGS) entry which is preliminary data.</text>
</comment>
<dbReference type="EMBL" id="CAJNJA010060029">
    <property type="protein sequence ID" value="CAE7869356.1"/>
    <property type="molecule type" value="Genomic_DNA"/>
</dbReference>
<dbReference type="OrthoDB" id="10286467at2759"/>
<dbReference type="AlphaFoldDB" id="A0A813AM76"/>
<evidence type="ECO:0000313" key="3">
    <source>
        <dbReference type="Proteomes" id="UP000601435"/>
    </source>
</evidence>
<dbReference type="Proteomes" id="UP000601435">
    <property type="component" value="Unassembled WGS sequence"/>
</dbReference>
<protein>
    <submittedName>
        <fullName evidence="2">Uncharacterized protein</fullName>
    </submittedName>
</protein>
<accession>A0A813AM76</accession>
<name>A0A813AM76_9DINO</name>
<feature type="non-terminal residue" evidence="2">
    <location>
        <position position="1"/>
    </location>
</feature>
<reference evidence="2" key="1">
    <citation type="submission" date="2021-02" db="EMBL/GenBank/DDBJ databases">
        <authorList>
            <person name="Dougan E. K."/>
            <person name="Rhodes N."/>
            <person name="Thang M."/>
            <person name="Chan C."/>
        </authorList>
    </citation>
    <scope>NUCLEOTIDE SEQUENCE</scope>
</reference>
<sequence length="197" mass="21584">GSCSSPSLASWALVGDLAESSEALEWSLIDGASSQEPGSDELEAMLQKVVGPLKLNGTDYSQISFLMGEWVDSLGHFVKVVATDENSARACISWDHSGQYLANLWKATLKVQRDEEGHWTCGNGRLTSASLGRLCWQRTGGECTEWIRRFPASSAFLSAYVTPPKRTQASERRGARRGTRRTGGRRQVKDQTVGCAW</sequence>
<evidence type="ECO:0000256" key="1">
    <source>
        <dbReference type="SAM" id="MobiDB-lite"/>
    </source>
</evidence>
<evidence type="ECO:0000313" key="2">
    <source>
        <dbReference type="EMBL" id="CAE7869356.1"/>
    </source>
</evidence>
<gene>
    <name evidence="2" type="ORF">SNEC2469_LOCUS28007</name>
</gene>
<feature type="compositionally biased region" description="Basic residues" evidence="1">
    <location>
        <begin position="174"/>
        <end position="186"/>
    </location>
</feature>
<feature type="region of interest" description="Disordered" evidence="1">
    <location>
        <begin position="164"/>
        <end position="197"/>
    </location>
</feature>